<protein>
    <recommendedName>
        <fullName evidence="1">EamA domain-containing protein</fullName>
    </recommendedName>
</protein>
<dbReference type="InterPro" id="IPR037185">
    <property type="entry name" value="EmrE-like"/>
</dbReference>
<dbReference type="EMBL" id="UINC01001539">
    <property type="protein sequence ID" value="SUZ83181.1"/>
    <property type="molecule type" value="Genomic_DNA"/>
</dbReference>
<dbReference type="Gene3D" id="1.10.3730.20">
    <property type="match status" value="1"/>
</dbReference>
<evidence type="ECO:0000259" key="1">
    <source>
        <dbReference type="Pfam" id="PF00892"/>
    </source>
</evidence>
<dbReference type="SUPFAM" id="SSF103481">
    <property type="entry name" value="Multidrug resistance efflux transporter EmrE"/>
    <property type="match status" value="1"/>
</dbReference>
<sequence>NQLSTILIILMAALFLKEKMNKRKWVAVCCALSGAILVSTS</sequence>
<dbReference type="InterPro" id="IPR000620">
    <property type="entry name" value="EamA_dom"/>
</dbReference>
<feature type="domain" description="EamA" evidence="1">
    <location>
        <begin position="2"/>
        <end position="40"/>
    </location>
</feature>
<organism evidence="2">
    <name type="scientific">marine metagenome</name>
    <dbReference type="NCBI Taxonomy" id="408172"/>
    <lineage>
        <taxon>unclassified sequences</taxon>
        <taxon>metagenomes</taxon>
        <taxon>ecological metagenomes</taxon>
    </lineage>
</organism>
<reference evidence="2" key="1">
    <citation type="submission" date="2018-05" db="EMBL/GenBank/DDBJ databases">
        <authorList>
            <person name="Lanie J.A."/>
            <person name="Ng W.-L."/>
            <person name="Kazmierczak K.M."/>
            <person name="Andrzejewski T.M."/>
            <person name="Davidsen T.M."/>
            <person name="Wayne K.J."/>
            <person name="Tettelin H."/>
            <person name="Glass J.I."/>
            <person name="Rusch D."/>
            <person name="Podicherti R."/>
            <person name="Tsui H.-C.T."/>
            <person name="Winkler M.E."/>
        </authorList>
    </citation>
    <scope>NUCLEOTIDE SEQUENCE</scope>
</reference>
<feature type="non-terminal residue" evidence="2">
    <location>
        <position position="1"/>
    </location>
</feature>
<dbReference type="Pfam" id="PF00892">
    <property type="entry name" value="EamA"/>
    <property type="match status" value="1"/>
</dbReference>
<accession>A0A381QUV1</accession>
<dbReference type="GO" id="GO:0016020">
    <property type="term" value="C:membrane"/>
    <property type="evidence" value="ECO:0007669"/>
    <property type="project" value="InterPro"/>
</dbReference>
<evidence type="ECO:0000313" key="2">
    <source>
        <dbReference type="EMBL" id="SUZ83181.1"/>
    </source>
</evidence>
<dbReference type="AlphaFoldDB" id="A0A381QUV1"/>
<name>A0A381QUV1_9ZZZZ</name>
<gene>
    <name evidence="2" type="ORF">METZ01_LOCUS36035</name>
</gene>
<proteinExistence type="predicted"/>